<feature type="domain" description="tRNA intron endonuclease catalytic" evidence="7">
    <location>
        <begin position="227"/>
        <end position="299"/>
    </location>
</feature>
<keyword evidence="3 4" id="KW-0456">Lyase</keyword>
<evidence type="ECO:0000256" key="4">
    <source>
        <dbReference type="PIRNR" id="PIRNR017250"/>
    </source>
</evidence>
<dbReference type="InterPro" id="IPR011856">
    <property type="entry name" value="tRNA_endonuc-like_dom_sf"/>
</dbReference>
<name>A0AA38LPU5_9TREE</name>
<dbReference type="Pfam" id="PF26577">
    <property type="entry name" value="TSEN34_N"/>
    <property type="match status" value="1"/>
</dbReference>
<comment type="caution">
    <text evidence="9">The sequence shown here is derived from an EMBL/GenBank/DDBJ whole genome shotgun (WGS) entry which is preliminary data.</text>
</comment>
<dbReference type="Proteomes" id="UP001164286">
    <property type="component" value="Unassembled WGS sequence"/>
</dbReference>
<dbReference type="PANTHER" id="PTHR13070">
    <property type="entry name" value="TRNA-SPLICING ENDONUCLEASE SUBUNIT SEN34-RELATED"/>
    <property type="match status" value="1"/>
</dbReference>
<feature type="active site" evidence="5">
    <location>
        <position position="258"/>
    </location>
</feature>
<keyword evidence="10" id="KW-1185">Reference proteome</keyword>
<sequence length="318" mass="34637">MAIDIEPMLASPSSIPIYLINGVGTVWDAQVAATLHCVHGISGLRVGTLPGVSSQNGFLGLPITLMQEETAYLVRQGIAHLVPVNPNPTHSLPTSAEVQKYSAERVRRLRELEASMRDLEVENARKAKAKFTQAGEAAAAKREARARIRAEKAAKGGVELFEPEEPAPTSKPIAKTSLEPLRGTHFHDIAPHPHFPALAHLPSITSLPHPLFPFPSSARDRALLATFTRLLSLDLRVGLGPRFGGEFLVYPGDYLRYHAHYTSQVVVGEEAIRPAEIVAWGRLGTGTKKAGLICCWEEEEGGEEDGVEFYSLEWANFG</sequence>
<protein>
    <recommendedName>
        <fullName evidence="4">tRNA-splicing endonuclease subunit Sen34</fullName>
        <ecNumber evidence="4">4.6.1.16</ecNumber>
    </recommendedName>
</protein>
<gene>
    <name evidence="9" type="ORF">MKK02DRAFT_40760</name>
</gene>
<feature type="coiled-coil region" evidence="6">
    <location>
        <begin position="102"/>
        <end position="129"/>
    </location>
</feature>
<feature type="active site" evidence="5">
    <location>
        <position position="289"/>
    </location>
</feature>
<evidence type="ECO:0000256" key="3">
    <source>
        <dbReference type="ARBA" id="ARBA00023239"/>
    </source>
</evidence>
<dbReference type="CDD" id="cd22363">
    <property type="entry name" value="tRNA-intron_lyase_C"/>
    <property type="match status" value="1"/>
</dbReference>
<evidence type="ECO:0000256" key="6">
    <source>
        <dbReference type="SAM" id="Coils"/>
    </source>
</evidence>
<feature type="active site" evidence="5">
    <location>
        <position position="250"/>
    </location>
</feature>
<reference evidence="9" key="1">
    <citation type="journal article" date="2022" name="G3 (Bethesda)">
        <title>High quality genome of the basidiomycete yeast Dioszegia hungarica PDD-24b-2 isolated from cloud water.</title>
        <authorList>
            <person name="Jarrige D."/>
            <person name="Haridas S."/>
            <person name="Bleykasten-Grosshans C."/>
            <person name="Joly M."/>
            <person name="Nadalig T."/>
            <person name="Sancelme M."/>
            <person name="Vuilleumier S."/>
            <person name="Grigoriev I.V."/>
            <person name="Amato P."/>
            <person name="Bringel F."/>
        </authorList>
    </citation>
    <scope>NUCLEOTIDE SEQUENCE</scope>
    <source>
        <strain evidence="9">PDD-24b-2</strain>
    </source>
</reference>
<evidence type="ECO:0000256" key="5">
    <source>
        <dbReference type="PIRSR" id="PIRSR017250-50"/>
    </source>
</evidence>
<dbReference type="GO" id="GO:0000213">
    <property type="term" value="F:tRNA-intron lyase activity"/>
    <property type="evidence" value="ECO:0007669"/>
    <property type="project" value="UniProtKB-UniRule"/>
</dbReference>
<evidence type="ECO:0000313" key="9">
    <source>
        <dbReference type="EMBL" id="KAI9632457.1"/>
    </source>
</evidence>
<evidence type="ECO:0000259" key="8">
    <source>
        <dbReference type="Pfam" id="PF26577"/>
    </source>
</evidence>
<dbReference type="GeneID" id="77730458"/>
<evidence type="ECO:0000259" key="7">
    <source>
        <dbReference type="Pfam" id="PF01974"/>
    </source>
</evidence>
<dbReference type="RefSeq" id="XP_052942234.1">
    <property type="nucleotide sequence ID" value="XM_053091253.1"/>
</dbReference>
<dbReference type="AlphaFoldDB" id="A0AA38LPU5"/>
<dbReference type="GO" id="GO:0003676">
    <property type="term" value="F:nucleic acid binding"/>
    <property type="evidence" value="ECO:0007669"/>
    <property type="project" value="InterPro"/>
</dbReference>
<evidence type="ECO:0000256" key="1">
    <source>
        <dbReference type="ARBA" id="ARBA00008078"/>
    </source>
</evidence>
<dbReference type="Pfam" id="PF01974">
    <property type="entry name" value="tRNA_int_endo"/>
    <property type="match status" value="1"/>
</dbReference>
<dbReference type="SUPFAM" id="SSF53032">
    <property type="entry name" value="tRNA-intron endonuclease catalytic domain-like"/>
    <property type="match status" value="1"/>
</dbReference>
<evidence type="ECO:0000313" key="10">
    <source>
        <dbReference type="Proteomes" id="UP001164286"/>
    </source>
</evidence>
<evidence type="ECO:0000256" key="2">
    <source>
        <dbReference type="ARBA" id="ARBA00022694"/>
    </source>
</evidence>
<accession>A0AA38LPU5</accession>
<dbReference type="PANTHER" id="PTHR13070:SF0">
    <property type="entry name" value="TRNA-SPLICING ENDONUCLEASE SUBUNIT SEN34"/>
    <property type="match status" value="1"/>
</dbReference>
<dbReference type="GO" id="GO:0000379">
    <property type="term" value="P:tRNA-type intron splice site recognition and cleavage"/>
    <property type="evidence" value="ECO:0007669"/>
    <property type="project" value="UniProtKB-UniRule"/>
</dbReference>
<keyword evidence="6" id="KW-0175">Coiled coil</keyword>
<dbReference type="InterPro" id="IPR006677">
    <property type="entry name" value="tRNA_intron_Endonuc_cat-like"/>
</dbReference>
<dbReference type="PIRSF" id="PIRSF017250">
    <property type="entry name" value="tRNA_splic_SEN34"/>
    <property type="match status" value="1"/>
</dbReference>
<dbReference type="InterPro" id="IPR036167">
    <property type="entry name" value="tRNA_intron_Endo_cat-like_sf"/>
</dbReference>
<dbReference type="InterPro" id="IPR059049">
    <property type="entry name" value="TSEN34_N"/>
</dbReference>
<feature type="domain" description="TSEN34 N-terminal" evidence="8">
    <location>
        <begin position="15"/>
        <end position="83"/>
    </location>
</feature>
<dbReference type="GO" id="GO:0000214">
    <property type="term" value="C:tRNA-intron endonuclease complex"/>
    <property type="evidence" value="ECO:0007669"/>
    <property type="project" value="UniProtKB-UniRule"/>
</dbReference>
<organism evidence="9 10">
    <name type="scientific">Dioszegia hungarica</name>
    <dbReference type="NCBI Taxonomy" id="4972"/>
    <lineage>
        <taxon>Eukaryota</taxon>
        <taxon>Fungi</taxon>
        <taxon>Dikarya</taxon>
        <taxon>Basidiomycota</taxon>
        <taxon>Agaricomycotina</taxon>
        <taxon>Tremellomycetes</taxon>
        <taxon>Tremellales</taxon>
        <taxon>Bulleribasidiaceae</taxon>
        <taxon>Dioszegia</taxon>
    </lineage>
</organism>
<comment type="function">
    <text evidence="4">Constitutes one of the two catalytic subunit of the tRNA-splicing endonuclease complex, a complex responsible for identification and cleavage of the splice sites in pre-tRNA. It cleaves pre-tRNA at the 5'- and 3'-splice sites to release the intron. The products are an intron and two tRNA half-molecules bearing 2',3'-cyclic phosphate and 5'-OH termini. There are no conserved sequences at the splice sites, but the intron is invariably located at the same site in the gene, placing the splice sites an invariant distance from the constant structural features of the tRNA body.</text>
</comment>
<keyword evidence="2 4" id="KW-0819">tRNA processing</keyword>
<dbReference type="Gene3D" id="3.40.1350.10">
    <property type="match status" value="1"/>
</dbReference>
<dbReference type="EMBL" id="JAKWFO010000014">
    <property type="protein sequence ID" value="KAI9632457.1"/>
    <property type="molecule type" value="Genomic_DNA"/>
</dbReference>
<dbReference type="EC" id="4.6.1.16" evidence="4"/>
<dbReference type="InterPro" id="IPR016690">
    <property type="entry name" value="TSEN34"/>
</dbReference>
<proteinExistence type="inferred from homology"/>
<comment type="similarity">
    <text evidence="1 4">Belongs to the tRNA-intron endonuclease family.</text>
</comment>